<dbReference type="InterPro" id="IPR006439">
    <property type="entry name" value="HAD-SF_hydro_IA"/>
</dbReference>
<dbReference type="SUPFAM" id="SSF56784">
    <property type="entry name" value="HAD-like"/>
    <property type="match status" value="1"/>
</dbReference>
<evidence type="ECO:0000313" key="1">
    <source>
        <dbReference type="EMBL" id="EKC62360.1"/>
    </source>
</evidence>
<accession>K1T7I0</accession>
<sequence length="132" mass="15274">YTEEIKEVFAHCEETITPLPYAESWVRSLKEKGYRLYILSNYSGDLFERTKEKMPFLPYMDGTLFSYTCHLTKPEPEIYQHLIQKFSLTPDRCVFLDDTKANVEAAEQAGIHGIHFMGYEDGVAQLKKLGVL</sequence>
<dbReference type="NCBIfam" id="TIGR01509">
    <property type="entry name" value="HAD-SF-IA-v3"/>
    <property type="match status" value="1"/>
</dbReference>
<name>K1T7I0_9ZZZZ</name>
<dbReference type="AlphaFoldDB" id="K1T7I0"/>
<protein>
    <submittedName>
        <fullName evidence="1">Haloacid dehalogenase superfamily</fullName>
    </submittedName>
</protein>
<dbReference type="PRINTS" id="PR00413">
    <property type="entry name" value="HADHALOGNASE"/>
</dbReference>
<organism evidence="1">
    <name type="scientific">human gut metagenome</name>
    <dbReference type="NCBI Taxonomy" id="408170"/>
    <lineage>
        <taxon>unclassified sequences</taxon>
        <taxon>metagenomes</taxon>
        <taxon>organismal metagenomes</taxon>
    </lineage>
</organism>
<dbReference type="PANTHER" id="PTHR43611">
    <property type="entry name" value="ALPHA-D-GLUCOSE 1-PHOSPHATE PHOSPHATASE"/>
    <property type="match status" value="1"/>
</dbReference>
<gene>
    <name evidence="1" type="ORF">LEA_11880</name>
</gene>
<dbReference type="InterPro" id="IPR036412">
    <property type="entry name" value="HAD-like_sf"/>
</dbReference>
<proteinExistence type="predicted"/>
<comment type="caution">
    <text evidence="1">The sequence shown here is derived from an EMBL/GenBank/DDBJ whole genome shotgun (WGS) entry which is preliminary data.</text>
</comment>
<dbReference type="CDD" id="cd02603">
    <property type="entry name" value="HAD_sEH-N_like"/>
    <property type="match status" value="1"/>
</dbReference>
<dbReference type="Pfam" id="PF00702">
    <property type="entry name" value="Hydrolase"/>
    <property type="match status" value="1"/>
</dbReference>
<dbReference type="PANTHER" id="PTHR43611:SF3">
    <property type="entry name" value="FLAVIN MONONUCLEOTIDE HYDROLASE 1, CHLOROPLATIC"/>
    <property type="match status" value="1"/>
</dbReference>
<reference evidence="1" key="1">
    <citation type="journal article" date="2013" name="Environ. Microbiol.">
        <title>Microbiota from the distal guts of lean and obese adolescents exhibit partial functional redundancy besides clear differences in community structure.</title>
        <authorList>
            <person name="Ferrer M."/>
            <person name="Ruiz A."/>
            <person name="Lanza F."/>
            <person name="Haange S.B."/>
            <person name="Oberbach A."/>
            <person name="Till H."/>
            <person name="Bargiela R."/>
            <person name="Campoy C."/>
            <person name="Segura M.T."/>
            <person name="Richter M."/>
            <person name="von Bergen M."/>
            <person name="Seifert J."/>
            <person name="Suarez A."/>
        </authorList>
    </citation>
    <scope>NUCLEOTIDE SEQUENCE</scope>
</reference>
<dbReference type="NCBIfam" id="TIGR01549">
    <property type="entry name" value="HAD-SF-IA-v1"/>
    <property type="match status" value="1"/>
</dbReference>
<dbReference type="Gene3D" id="3.40.50.1000">
    <property type="entry name" value="HAD superfamily/HAD-like"/>
    <property type="match status" value="1"/>
</dbReference>
<feature type="non-terminal residue" evidence="1">
    <location>
        <position position="1"/>
    </location>
</feature>
<dbReference type="EMBL" id="AJWY01008024">
    <property type="protein sequence ID" value="EKC62360.1"/>
    <property type="molecule type" value="Genomic_DNA"/>
</dbReference>
<dbReference type="InterPro" id="IPR023214">
    <property type="entry name" value="HAD_sf"/>
</dbReference>